<feature type="domain" description="Reverse transcriptase Ty1/copia-type" evidence="2">
    <location>
        <begin position="283"/>
        <end position="331"/>
    </location>
</feature>
<sequence>MLEPQLVEGSAMISINSSGKEVISSNGGQIETGYKLHGRPPNPNQSQGQTEMEASGMDNMERHIYLMVRLLLTRKQVSLVVKRLTLAKKTMTGATDHMTHSSHKFSTYNPVLATKRLQLQRSLATDWATGTMTGLVREKMDFTTLKHQMVGLVRVNESGLFKTYNYKAIASVIKEESYHFDPMQVQESNPLPSNEVINVSSSYLRESQGYTNLDLPIAIKEVTRSYTQHSLSNFVTFNSFSPSHRAFLTQLNTITIPQTLFEALRDGNWKQAMRIETEALEKNGTWEIVELPRGKKPIGCKWMFTVKYKVDGSLERYKARLVAKGYTQTYGI</sequence>
<proteinExistence type="predicted"/>
<evidence type="ECO:0000256" key="1">
    <source>
        <dbReference type="SAM" id="MobiDB-lite"/>
    </source>
</evidence>
<name>A0A438JFW3_VITVI</name>
<dbReference type="EMBL" id="QGNW01000044">
    <property type="protein sequence ID" value="RVX07851.1"/>
    <property type="molecule type" value="Genomic_DNA"/>
</dbReference>
<dbReference type="Pfam" id="PF07727">
    <property type="entry name" value="RVT_2"/>
    <property type="match status" value="1"/>
</dbReference>
<protein>
    <submittedName>
        <fullName evidence="3">Putative mitochondrial protein</fullName>
    </submittedName>
</protein>
<comment type="caution">
    <text evidence="3">The sequence shown here is derived from an EMBL/GenBank/DDBJ whole genome shotgun (WGS) entry which is preliminary data.</text>
</comment>
<reference evidence="3 4" key="1">
    <citation type="journal article" date="2018" name="PLoS Genet.">
        <title>Population sequencing reveals clonal diversity and ancestral inbreeding in the grapevine cultivar Chardonnay.</title>
        <authorList>
            <person name="Roach M.J."/>
            <person name="Johnson D.L."/>
            <person name="Bohlmann J."/>
            <person name="van Vuuren H.J."/>
            <person name="Jones S.J."/>
            <person name="Pretorius I.S."/>
            <person name="Schmidt S.A."/>
            <person name="Borneman A.R."/>
        </authorList>
    </citation>
    <scope>NUCLEOTIDE SEQUENCE [LARGE SCALE GENOMIC DNA]</scope>
    <source>
        <strain evidence="4">cv. Chardonnay</strain>
        <tissue evidence="3">Leaf</tissue>
    </source>
</reference>
<accession>A0A438JFW3</accession>
<dbReference type="AlphaFoldDB" id="A0A438JFW3"/>
<dbReference type="Proteomes" id="UP000288805">
    <property type="component" value="Unassembled WGS sequence"/>
</dbReference>
<gene>
    <name evidence="3" type="primary">AtMg00820_67</name>
    <name evidence="3" type="ORF">CK203_021985</name>
</gene>
<feature type="region of interest" description="Disordered" evidence="1">
    <location>
        <begin position="21"/>
        <end position="53"/>
    </location>
</feature>
<evidence type="ECO:0000313" key="4">
    <source>
        <dbReference type="Proteomes" id="UP000288805"/>
    </source>
</evidence>
<evidence type="ECO:0000259" key="2">
    <source>
        <dbReference type="Pfam" id="PF07727"/>
    </source>
</evidence>
<dbReference type="InterPro" id="IPR013103">
    <property type="entry name" value="RVT_2"/>
</dbReference>
<organism evidence="3 4">
    <name type="scientific">Vitis vinifera</name>
    <name type="common">Grape</name>
    <dbReference type="NCBI Taxonomy" id="29760"/>
    <lineage>
        <taxon>Eukaryota</taxon>
        <taxon>Viridiplantae</taxon>
        <taxon>Streptophyta</taxon>
        <taxon>Embryophyta</taxon>
        <taxon>Tracheophyta</taxon>
        <taxon>Spermatophyta</taxon>
        <taxon>Magnoliopsida</taxon>
        <taxon>eudicotyledons</taxon>
        <taxon>Gunneridae</taxon>
        <taxon>Pentapetalae</taxon>
        <taxon>rosids</taxon>
        <taxon>Vitales</taxon>
        <taxon>Vitaceae</taxon>
        <taxon>Viteae</taxon>
        <taxon>Vitis</taxon>
    </lineage>
</organism>
<evidence type="ECO:0000313" key="3">
    <source>
        <dbReference type="EMBL" id="RVX07851.1"/>
    </source>
</evidence>